<reference evidence="2" key="1">
    <citation type="submission" date="2023-06" db="EMBL/GenBank/DDBJ databases">
        <authorList>
            <person name="Kurt Z."/>
        </authorList>
    </citation>
    <scope>NUCLEOTIDE SEQUENCE</scope>
</reference>
<accession>A0AA86P2Z9</accession>
<proteinExistence type="predicted"/>
<feature type="region of interest" description="Disordered" evidence="1">
    <location>
        <begin position="53"/>
        <end position="75"/>
    </location>
</feature>
<sequence>MELKYKQLSINKQQEQARVKSASPIRQNQQQHPNLPKYQVQVQVQATQNANSCSPTRFSFDKQNRPSTSSSPRRKMMNYTAPLSKRTSFQLMDKFGKCNQVQELIQITALKDQFLGQVIIEQNKIKDEFQTKQNIVKLQDELDREFQRFNRDFKRSLLYK</sequence>
<comment type="caution">
    <text evidence="2">The sequence shown here is derived from an EMBL/GenBank/DDBJ whole genome shotgun (WGS) entry which is preliminary data.</text>
</comment>
<organism evidence="2">
    <name type="scientific">Hexamita inflata</name>
    <dbReference type="NCBI Taxonomy" id="28002"/>
    <lineage>
        <taxon>Eukaryota</taxon>
        <taxon>Metamonada</taxon>
        <taxon>Diplomonadida</taxon>
        <taxon>Hexamitidae</taxon>
        <taxon>Hexamitinae</taxon>
        <taxon>Hexamita</taxon>
    </lineage>
</organism>
<protein>
    <submittedName>
        <fullName evidence="3">Hypothetical_protein</fullName>
    </submittedName>
</protein>
<evidence type="ECO:0000313" key="4">
    <source>
        <dbReference type="Proteomes" id="UP001642409"/>
    </source>
</evidence>
<dbReference type="EMBL" id="CATOUU010000464">
    <property type="protein sequence ID" value="CAI9930721.1"/>
    <property type="molecule type" value="Genomic_DNA"/>
</dbReference>
<dbReference type="Proteomes" id="UP001642409">
    <property type="component" value="Unassembled WGS sequence"/>
</dbReference>
<feature type="compositionally biased region" description="Polar residues" evidence="1">
    <location>
        <begin position="24"/>
        <end position="33"/>
    </location>
</feature>
<evidence type="ECO:0000313" key="3">
    <source>
        <dbReference type="EMBL" id="CAL5974732.1"/>
    </source>
</evidence>
<feature type="region of interest" description="Disordered" evidence="1">
    <location>
        <begin position="1"/>
        <end position="34"/>
    </location>
</feature>
<reference evidence="3 4" key="2">
    <citation type="submission" date="2024-07" db="EMBL/GenBank/DDBJ databases">
        <authorList>
            <person name="Akdeniz Z."/>
        </authorList>
    </citation>
    <scope>NUCLEOTIDE SEQUENCE [LARGE SCALE GENOMIC DNA]</scope>
</reference>
<dbReference type="EMBL" id="CAXDID020000005">
    <property type="protein sequence ID" value="CAL5974732.1"/>
    <property type="molecule type" value="Genomic_DNA"/>
</dbReference>
<name>A0AA86P2Z9_9EUKA</name>
<dbReference type="AlphaFoldDB" id="A0AA86P2Z9"/>
<evidence type="ECO:0000313" key="2">
    <source>
        <dbReference type="EMBL" id="CAI9930721.1"/>
    </source>
</evidence>
<gene>
    <name evidence="2" type="ORF">HINF_LOCUS18366</name>
    <name evidence="3" type="ORF">HINF_LOCUS3000</name>
</gene>
<keyword evidence="4" id="KW-1185">Reference proteome</keyword>
<evidence type="ECO:0000256" key="1">
    <source>
        <dbReference type="SAM" id="MobiDB-lite"/>
    </source>
</evidence>